<gene>
    <name evidence="6" type="ORF">IAC85_03595</name>
</gene>
<dbReference type="GO" id="GO:0008658">
    <property type="term" value="F:penicillin binding"/>
    <property type="evidence" value="ECO:0007669"/>
    <property type="project" value="InterPro"/>
</dbReference>
<evidence type="ECO:0000313" key="7">
    <source>
        <dbReference type="Proteomes" id="UP000886725"/>
    </source>
</evidence>
<accession>A0A9D0YZ70</accession>
<reference evidence="6" key="1">
    <citation type="submission" date="2020-10" db="EMBL/GenBank/DDBJ databases">
        <authorList>
            <person name="Gilroy R."/>
        </authorList>
    </citation>
    <scope>NUCLEOTIDE SEQUENCE</scope>
    <source>
        <strain evidence="6">CHK165-10780</strain>
    </source>
</reference>
<protein>
    <submittedName>
        <fullName evidence="6">Uncharacterized protein</fullName>
    </submittedName>
</protein>
<dbReference type="PANTHER" id="PTHR30627">
    <property type="entry name" value="PEPTIDOGLYCAN D,D-TRANSPEPTIDASE"/>
    <property type="match status" value="1"/>
</dbReference>
<proteinExistence type="inferred from homology"/>
<evidence type="ECO:0000256" key="3">
    <source>
        <dbReference type="ARBA" id="ARBA00023136"/>
    </source>
</evidence>
<comment type="caution">
    <text evidence="6">The sequence shown here is derived from an EMBL/GenBank/DDBJ whole genome shotgun (WGS) entry which is preliminary data.</text>
</comment>
<dbReference type="InterPro" id="IPR012338">
    <property type="entry name" value="Beta-lactam/transpept-like"/>
</dbReference>
<feature type="domain" description="Penicillin-binding protein dimerisation" evidence="5">
    <location>
        <begin position="59"/>
        <end position="223"/>
    </location>
</feature>
<dbReference type="Gene3D" id="2.20.70.70">
    <property type="match status" value="1"/>
</dbReference>
<feature type="domain" description="Penicillin-binding protein transpeptidase" evidence="4">
    <location>
        <begin position="268"/>
        <end position="395"/>
    </location>
</feature>
<dbReference type="InterPro" id="IPR001460">
    <property type="entry name" value="PCN-bd_Tpept"/>
</dbReference>
<evidence type="ECO:0000259" key="4">
    <source>
        <dbReference type="Pfam" id="PF00905"/>
    </source>
</evidence>
<evidence type="ECO:0000313" key="6">
    <source>
        <dbReference type="EMBL" id="HIQ64802.1"/>
    </source>
</evidence>
<evidence type="ECO:0000259" key="5">
    <source>
        <dbReference type="Pfam" id="PF03717"/>
    </source>
</evidence>
<dbReference type="Proteomes" id="UP000886725">
    <property type="component" value="Unassembled WGS sequence"/>
</dbReference>
<sequence>MKKKRKNNNVPTGNLVIIASFLFFALIIGRGAYLALSTNIDGINIKEFSSSRTTRTDTLTATRGKIYDVNGETLAENVYSYTLIAYLDPDRTTNENNPQHVVDKEGTAQALSTVIDMSYEEILALLNKEGVYQTEFGKAGKSLNEIQKDKILALGLPGIDFIETQTRYYPNGNFLSYAIGYAKTDSSGEITGEMGIEKQYDDILSGTDGYVTYQKDRNGYKISGTDEIRVEAEDGDDVYLTVDSNIQLFVEQAIAESAKQYAFDGVNIMVADAETGAILASASYPSFDPNTRNDIVSYLDSNVSIGTEPGSTMKIYTYMAAMEAGKYNGNDTYLSGIYTAQDGTQIGDHDRAGWGVITYDYGFAQSSNVAVANLVTKYIDRATLGNYFKKLGLAARLVSNCRTKHLVKFHFNTKQK</sequence>
<dbReference type="Pfam" id="PF03717">
    <property type="entry name" value="PBP_dimer"/>
    <property type="match status" value="1"/>
</dbReference>
<dbReference type="Gene3D" id="3.90.1310.10">
    <property type="entry name" value="Penicillin-binding protein 2a (Domain 2)"/>
    <property type="match status" value="1"/>
</dbReference>
<dbReference type="Pfam" id="PF00905">
    <property type="entry name" value="Transpeptidase"/>
    <property type="match status" value="1"/>
</dbReference>
<comment type="similarity">
    <text evidence="2">Belongs to the transpeptidase family.</text>
</comment>
<dbReference type="EMBL" id="DVFU01000068">
    <property type="protein sequence ID" value="HIQ64802.1"/>
    <property type="molecule type" value="Genomic_DNA"/>
</dbReference>
<dbReference type="SUPFAM" id="SSF56601">
    <property type="entry name" value="beta-lactamase/transpeptidase-like"/>
    <property type="match status" value="1"/>
</dbReference>
<keyword evidence="3" id="KW-0472">Membrane</keyword>
<evidence type="ECO:0000256" key="2">
    <source>
        <dbReference type="ARBA" id="ARBA00007171"/>
    </source>
</evidence>
<dbReference type="Gene3D" id="3.30.70.2110">
    <property type="match status" value="1"/>
</dbReference>
<dbReference type="Gene3D" id="3.40.710.10">
    <property type="entry name" value="DD-peptidase/beta-lactamase superfamily"/>
    <property type="match status" value="1"/>
</dbReference>
<dbReference type="PANTHER" id="PTHR30627:SF26">
    <property type="entry name" value="PENICILLIN-BINDING PROTEIN 2B"/>
    <property type="match status" value="1"/>
</dbReference>
<dbReference type="InterPro" id="IPR005311">
    <property type="entry name" value="PBP_dimer"/>
</dbReference>
<dbReference type="AlphaFoldDB" id="A0A9D0YZ70"/>
<name>A0A9D0YZ70_9FIRM</name>
<evidence type="ECO:0000256" key="1">
    <source>
        <dbReference type="ARBA" id="ARBA00004370"/>
    </source>
</evidence>
<comment type="subcellular location">
    <subcellularLocation>
        <location evidence="1">Membrane</location>
    </subcellularLocation>
</comment>
<dbReference type="GO" id="GO:0005886">
    <property type="term" value="C:plasma membrane"/>
    <property type="evidence" value="ECO:0007669"/>
    <property type="project" value="TreeGrafter"/>
</dbReference>
<organism evidence="6 7">
    <name type="scientific">Candidatus Faecenecus gallistercoris</name>
    <dbReference type="NCBI Taxonomy" id="2840793"/>
    <lineage>
        <taxon>Bacteria</taxon>
        <taxon>Bacillati</taxon>
        <taxon>Bacillota</taxon>
        <taxon>Bacillota incertae sedis</taxon>
        <taxon>Candidatus Faecenecus</taxon>
    </lineage>
</organism>
<dbReference type="InterPro" id="IPR036138">
    <property type="entry name" value="PBP_dimer_sf"/>
</dbReference>
<reference evidence="6" key="2">
    <citation type="journal article" date="2021" name="PeerJ">
        <title>Extensive microbial diversity within the chicken gut microbiome revealed by metagenomics and culture.</title>
        <authorList>
            <person name="Gilroy R."/>
            <person name="Ravi A."/>
            <person name="Getino M."/>
            <person name="Pursley I."/>
            <person name="Horton D.L."/>
            <person name="Alikhan N.F."/>
            <person name="Baker D."/>
            <person name="Gharbi K."/>
            <person name="Hall N."/>
            <person name="Watson M."/>
            <person name="Adriaenssens E.M."/>
            <person name="Foster-Nyarko E."/>
            <person name="Jarju S."/>
            <person name="Secka A."/>
            <person name="Antonio M."/>
            <person name="Oren A."/>
            <person name="Chaudhuri R.R."/>
            <person name="La Ragione R."/>
            <person name="Hildebrand F."/>
            <person name="Pallen M.J."/>
        </authorList>
    </citation>
    <scope>NUCLEOTIDE SEQUENCE</scope>
    <source>
        <strain evidence="6">CHK165-10780</strain>
    </source>
</reference>
<dbReference type="GO" id="GO:0071555">
    <property type="term" value="P:cell wall organization"/>
    <property type="evidence" value="ECO:0007669"/>
    <property type="project" value="TreeGrafter"/>
</dbReference>
<dbReference type="InterPro" id="IPR050515">
    <property type="entry name" value="Beta-lactam/transpept"/>
</dbReference>
<dbReference type="SUPFAM" id="SSF56519">
    <property type="entry name" value="Penicillin binding protein dimerisation domain"/>
    <property type="match status" value="1"/>
</dbReference>